<dbReference type="Pfam" id="PF03816">
    <property type="entry name" value="LytR_cpsA_psr"/>
    <property type="match status" value="1"/>
</dbReference>
<reference evidence="6 7" key="1">
    <citation type="submission" date="2019-03" db="EMBL/GenBank/DDBJ databases">
        <title>Genomic Encyclopedia of Type Strains, Phase IV (KMG-IV): sequencing the most valuable type-strain genomes for metagenomic binning, comparative biology and taxonomic classification.</title>
        <authorList>
            <person name="Goeker M."/>
        </authorList>
    </citation>
    <scope>NUCLEOTIDE SEQUENCE [LARGE SCALE GENOMIC DNA]</scope>
    <source>
        <strain evidence="6 7">DSM 15969</strain>
    </source>
</reference>
<sequence length="460" mass="50301">MTSRLERRRAERSQEKLPQKGWIVALLILLLVIVAGASYVFFTGGLGLNKTKRTADFAVGQHKVNILVLGVDERSGDQGRSDTMFVATIDEATKAVSLLSVPRDTRVKIPGYGWDKINHAYANGGSALSQKAVENLLGIPIDYYVTIDFAGFYKIVDAIGGVDIDVEKRMYYEDPYDELVIDIQPGLQHMNGKTAIKYVRYRDSEGDIGRIERQQKFIKAVFKQLASPSVITSIPSIIREVNSVLKTDLSTADMLSLAKLVNDAAKQGLKTDTVPGKPAYIADVSYWLPDVVGLREHIAQLQSIKMDDKYVSTARKLQAEYDSSIPKEMKVIEVAKPSTPAKEPAQPKMPKEIDKPPAPVKADKPNTSEEKIKVEIVNASGSSEAGDKIAATMRAKGFEVDGISTAAAVNKNTVVISYSTNSAVVGKLTSLPFRYALQVTKDDSRAGTISVIVGKDYVDK</sequence>
<dbReference type="Pfam" id="PF13399">
    <property type="entry name" value="LytR_C"/>
    <property type="match status" value="1"/>
</dbReference>
<feature type="region of interest" description="Disordered" evidence="2">
    <location>
        <begin position="337"/>
        <end position="366"/>
    </location>
</feature>
<proteinExistence type="inferred from homology"/>
<evidence type="ECO:0000256" key="1">
    <source>
        <dbReference type="ARBA" id="ARBA00006068"/>
    </source>
</evidence>
<keyword evidence="3" id="KW-0472">Membrane</keyword>
<comment type="similarity">
    <text evidence="1">Belongs to the LytR/CpsA/Psr (LCP) family.</text>
</comment>
<dbReference type="PANTHER" id="PTHR33392:SF6">
    <property type="entry name" value="POLYISOPRENYL-TEICHOIC ACID--PEPTIDOGLYCAN TEICHOIC ACID TRANSFERASE TAGU"/>
    <property type="match status" value="1"/>
</dbReference>
<evidence type="ECO:0000256" key="3">
    <source>
        <dbReference type="SAM" id="Phobius"/>
    </source>
</evidence>
<name>A0A4R1PQX5_9FIRM</name>
<dbReference type="Proteomes" id="UP000295063">
    <property type="component" value="Unassembled WGS sequence"/>
</dbReference>
<dbReference type="InterPro" id="IPR050922">
    <property type="entry name" value="LytR/CpsA/Psr_CW_biosynth"/>
</dbReference>
<protein>
    <submittedName>
        <fullName evidence="6">LytR family transcriptional attenuator</fullName>
    </submittedName>
</protein>
<dbReference type="InterPro" id="IPR004474">
    <property type="entry name" value="LytR_CpsA_psr"/>
</dbReference>
<dbReference type="Gene3D" id="3.40.630.190">
    <property type="entry name" value="LCP protein"/>
    <property type="match status" value="1"/>
</dbReference>
<comment type="caution">
    <text evidence="6">The sequence shown here is derived from an EMBL/GenBank/DDBJ whole genome shotgun (WGS) entry which is preliminary data.</text>
</comment>
<dbReference type="OrthoDB" id="9782542at2"/>
<accession>A0A4R1PQX5</accession>
<gene>
    <name evidence="6" type="ORF">EV210_12413</name>
</gene>
<dbReference type="EMBL" id="SLUI01000024">
    <property type="protein sequence ID" value="TCL32155.1"/>
    <property type="molecule type" value="Genomic_DNA"/>
</dbReference>
<evidence type="ECO:0000259" key="5">
    <source>
        <dbReference type="Pfam" id="PF13399"/>
    </source>
</evidence>
<dbReference type="NCBIfam" id="TIGR00350">
    <property type="entry name" value="lytR_cpsA_psr"/>
    <property type="match status" value="1"/>
</dbReference>
<feature type="domain" description="LytR/CpsA/Psr regulator C-terminal" evidence="5">
    <location>
        <begin position="372"/>
        <end position="457"/>
    </location>
</feature>
<dbReference type="InterPro" id="IPR027381">
    <property type="entry name" value="LytR/CpsA/Psr_C"/>
</dbReference>
<dbReference type="PANTHER" id="PTHR33392">
    <property type="entry name" value="POLYISOPRENYL-TEICHOIC ACID--PEPTIDOGLYCAN TEICHOIC ACID TRANSFERASE TAGU"/>
    <property type="match status" value="1"/>
</dbReference>
<evidence type="ECO:0000313" key="6">
    <source>
        <dbReference type="EMBL" id="TCL32155.1"/>
    </source>
</evidence>
<feature type="compositionally biased region" description="Basic and acidic residues" evidence="2">
    <location>
        <begin position="349"/>
        <end position="366"/>
    </location>
</feature>
<dbReference type="AlphaFoldDB" id="A0A4R1PQX5"/>
<keyword evidence="7" id="KW-1185">Reference proteome</keyword>
<organism evidence="6 7">
    <name type="scientific">Anaerospora hongkongensis</name>
    <dbReference type="NCBI Taxonomy" id="244830"/>
    <lineage>
        <taxon>Bacteria</taxon>
        <taxon>Bacillati</taxon>
        <taxon>Bacillota</taxon>
        <taxon>Negativicutes</taxon>
        <taxon>Selenomonadales</taxon>
        <taxon>Sporomusaceae</taxon>
        <taxon>Anaerospora</taxon>
    </lineage>
</organism>
<feature type="domain" description="Cell envelope-related transcriptional attenuator" evidence="4">
    <location>
        <begin position="80"/>
        <end position="226"/>
    </location>
</feature>
<evidence type="ECO:0000259" key="4">
    <source>
        <dbReference type="Pfam" id="PF03816"/>
    </source>
</evidence>
<dbReference type="RefSeq" id="WP_132083564.1">
    <property type="nucleotide sequence ID" value="NZ_SLUI01000024.1"/>
</dbReference>
<feature type="transmembrane region" description="Helical" evidence="3">
    <location>
        <begin position="21"/>
        <end position="42"/>
    </location>
</feature>
<evidence type="ECO:0000256" key="2">
    <source>
        <dbReference type="SAM" id="MobiDB-lite"/>
    </source>
</evidence>
<evidence type="ECO:0000313" key="7">
    <source>
        <dbReference type="Proteomes" id="UP000295063"/>
    </source>
</evidence>
<keyword evidence="3" id="KW-1133">Transmembrane helix</keyword>
<keyword evidence="3" id="KW-0812">Transmembrane</keyword>